<dbReference type="STRING" id="200324.A0A2N5VRS7"/>
<evidence type="ECO:0000313" key="5">
    <source>
        <dbReference type="Proteomes" id="UP000235388"/>
    </source>
</evidence>
<dbReference type="OrthoDB" id="128686at2759"/>
<keyword evidence="5" id="KW-1185">Reference proteome</keyword>
<gene>
    <name evidence="4" type="ORF">PCANC_14091</name>
    <name evidence="3" type="ORF">PCASD_08337</name>
</gene>
<evidence type="ECO:0000313" key="4">
    <source>
        <dbReference type="EMBL" id="PLW52672.1"/>
    </source>
</evidence>
<dbReference type="PANTHER" id="PTHR45023:SF4">
    <property type="entry name" value="GLYCINE-RICH PROTEIN-RELATED"/>
    <property type="match status" value="1"/>
</dbReference>
<evidence type="ECO:0000259" key="2">
    <source>
        <dbReference type="Pfam" id="PF14303"/>
    </source>
</evidence>
<evidence type="ECO:0000313" key="6">
    <source>
        <dbReference type="Proteomes" id="UP000235392"/>
    </source>
</evidence>
<accession>A0A2N5VRS7</accession>
<dbReference type="PANTHER" id="PTHR45023">
    <property type="match status" value="1"/>
</dbReference>
<dbReference type="EMBL" id="PGCJ01000076">
    <property type="protein sequence ID" value="PLW52672.1"/>
    <property type="molecule type" value="Genomic_DNA"/>
</dbReference>
<evidence type="ECO:0000313" key="3">
    <source>
        <dbReference type="EMBL" id="PLW40664.1"/>
    </source>
</evidence>
<organism evidence="4 5">
    <name type="scientific">Puccinia coronata f. sp. avenae</name>
    <dbReference type="NCBI Taxonomy" id="200324"/>
    <lineage>
        <taxon>Eukaryota</taxon>
        <taxon>Fungi</taxon>
        <taxon>Dikarya</taxon>
        <taxon>Basidiomycota</taxon>
        <taxon>Pucciniomycotina</taxon>
        <taxon>Pucciniomycetes</taxon>
        <taxon>Pucciniales</taxon>
        <taxon>Pucciniaceae</taxon>
        <taxon>Puccinia</taxon>
    </lineage>
</organism>
<feature type="compositionally biased region" description="Pro residues" evidence="1">
    <location>
        <begin position="1"/>
        <end position="11"/>
    </location>
</feature>
<dbReference type="Proteomes" id="UP000235388">
    <property type="component" value="Unassembled WGS sequence"/>
</dbReference>
<dbReference type="Proteomes" id="UP000235392">
    <property type="component" value="Unassembled WGS sequence"/>
</dbReference>
<comment type="caution">
    <text evidence="4">The sequence shown here is derived from an EMBL/GenBank/DDBJ whole genome shotgun (WGS) entry which is preliminary data.</text>
</comment>
<proteinExistence type="predicted"/>
<dbReference type="EMBL" id="PGCI01000099">
    <property type="protein sequence ID" value="PLW40664.1"/>
    <property type="molecule type" value="Genomic_DNA"/>
</dbReference>
<feature type="region of interest" description="Disordered" evidence="1">
    <location>
        <begin position="1"/>
        <end position="21"/>
    </location>
</feature>
<protein>
    <recommendedName>
        <fullName evidence="2">No apical meristem-associated C-terminal domain-containing protein</fullName>
    </recommendedName>
</protein>
<dbReference type="InterPro" id="IPR029466">
    <property type="entry name" value="NAM-associated_C"/>
</dbReference>
<dbReference type="Pfam" id="PF14303">
    <property type="entry name" value="NAM-associated"/>
    <property type="match status" value="1"/>
</dbReference>
<reference evidence="5 6" key="1">
    <citation type="submission" date="2017-11" db="EMBL/GenBank/DDBJ databases">
        <title>De novo assembly and phasing of dikaryotic genomes from two isolates of Puccinia coronata f. sp. avenae, the causal agent of oat crown rust.</title>
        <authorList>
            <person name="Miller M.E."/>
            <person name="Zhang Y."/>
            <person name="Omidvar V."/>
            <person name="Sperschneider J."/>
            <person name="Schwessinger B."/>
            <person name="Raley C."/>
            <person name="Palmer J.M."/>
            <person name="Garnica D."/>
            <person name="Upadhyaya N."/>
            <person name="Rathjen J."/>
            <person name="Taylor J.M."/>
            <person name="Park R.F."/>
            <person name="Dodds P.N."/>
            <person name="Hirsch C.D."/>
            <person name="Kianian S.F."/>
            <person name="Figueroa M."/>
        </authorList>
    </citation>
    <scope>NUCLEOTIDE SEQUENCE [LARGE SCALE GENOMIC DNA]</scope>
    <source>
        <strain evidence="4">12NC29</strain>
        <strain evidence="3">12SD80</strain>
    </source>
</reference>
<dbReference type="AlphaFoldDB" id="A0A2N5VRS7"/>
<sequence length="363" mass="40597">MSAPTTNPPKSKPSKKKRAPNWLPLKEEQLAVSWLNVSEKPEFAANQTGKSFFLKIKADFNTWSKVHYCSAKQIKTRWTGLNTITLKFSAIYNSIQRNPPRSSSPKNWMNATTSIYQDQSKGSAFTSVLAWQKLQFTAKWRGENQNAVNSAMGLTLGAPMSSTIGASPLSDTINEDVTISKFVTVVGFSNPTSQLAASLARPIGQKASKKRCLEGGSDSATKASLLTKVSQERLAAMKTSNNLSKEQNKMTCKRLGIVKQQLILEEQHGKSKLQMNNLKMLRQCKEDLEDNISKRVLKIMKKKIQAKWIVQMKPPSDFHPTTQSVVLIDILDMFFLIFLPLDDMYLKQLVSQSTCLPSIFSLN</sequence>
<feature type="domain" description="No apical meristem-associated C-terminal" evidence="2">
    <location>
        <begin position="124"/>
        <end position="304"/>
    </location>
</feature>
<evidence type="ECO:0000256" key="1">
    <source>
        <dbReference type="SAM" id="MobiDB-lite"/>
    </source>
</evidence>
<name>A0A2N5VRS7_9BASI</name>